<evidence type="ECO:0000313" key="6">
    <source>
        <dbReference type="EMBL" id="CAH4034349.1"/>
    </source>
</evidence>
<keyword evidence="3" id="KW-0964">Secreted</keyword>
<name>A0A9P0TNU5_PIEBR</name>
<dbReference type="PANTHER" id="PTHR11610:SF169">
    <property type="entry name" value="GH15759P-RELATED"/>
    <property type="match status" value="1"/>
</dbReference>
<organism evidence="6 7">
    <name type="scientific">Pieris brassicae</name>
    <name type="common">White butterfly</name>
    <name type="synonym">Large white butterfly</name>
    <dbReference type="NCBI Taxonomy" id="7116"/>
    <lineage>
        <taxon>Eukaryota</taxon>
        <taxon>Metazoa</taxon>
        <taxon>Ecdysozoa</taxon>
        <taxon>Arthropoda</taxon>
        <taxon>Hexapoda</taxon>
        <taxon>Insecta</taxon>
        <taxon>Pterygota</taxon>
        <taxon>Neoptera</taxon>
        <taxon>Endopterygota</taxon>
        <taxon>Lepidoptera</taxon>
        <taxon>Glossata</taxon>
        <taxon>Ditrysia</taxon>
        <taxon>Papilionoidea</taxon>
        <taxon>Pieridae</taxon>
        <taxon>Pierinae</taxon>
        <taxon>Pieris</taxon>
    </lineage>
</organism>
<dbReference type="Pfam" id="PF00151">
    <property type="entry name" value="Lipase"/>
    <property type="match status" value="1"/>
</dbReference>
<comment type="subcellular location">
    <subcellularLocation>
        <location evidence="1">Secreted</location>
    </subcellularLocation>
</comment>
<dbReference type="EMBL" id="CALOZG010000040">
    <property type="protein sequence ID" value="CAH4034349.1"/>
    <property type="molecule type" value="Genomic_DNA"/>
</dbReference>
<comment type="caution">
    <text evidence="6">The sequence shown here is derived from an EMBL/GenBank/DDBJ whole genome shotgun (WGS) entry which is preliminary data.</text>
</comment>
<gene>
    <name evidence="6" type="ORF">PIBRA_LOCUS10535</name>
</gene>
<dbReference type="GO" id="GO:0005615">
    <property type="term" value="C:extracellular space"/>
    <property type="evidence" value="ECO:0007669"/>
    <property type="project" value="TreeGrafter"/>
</dbReference>
<dbReference type="Proteomes" id="UP001152562">
    <property type="component" value="Unassembled WGS sequence"/>
</dbReference>
<dbReference type="SUPFAM" id="SSF53474">
    <property type="entry name" value="alpha/beta-Hydrolases"/>
    <property type="match status" value="1"/>
</dbReference>
<evidence type="ECO:0000256" key="3">
    <source>
        <dbReference type="ARBA" id="ARBA00022525"/>
    </source>
</evidence>
<evidence type="ECO:0000256" key="4">
    <source>
        <dbReference type="RuleBase" id="RU004262"/>
    </source>
</evidence>
<dbReference type="Gene3D" id="3.40.50.1820">
    <property type="entry name" value="alpha/beta hydrolase"/>
    <property type="match status" value="1"/>
</dbReference>
<proteinExistence type="inferred from homology"/>
<dbReference type="InterPro" id="IPR029058">
    <property type="entry name" value="AB_hydrolase_fold"/>
</dbReference>
<evidence type="ECO:0000259" key="5">
    <source>
        <dbReference type="Pfam" id="PF00151"/>
    </source>
</evidence>
<sequence>MQNVLPIACFLSAIRPPGVQFENGLLQITPVNKDKCPFVRDNNDVAFLLYTRHNPNEPHTLTIDDDESLFASSIDFNDDTVIYFHAFMETSNDGSALLVREAYIQRQDTNVIMVDAQHLEAGPWYFTAASNTWYIGRIAAEFVDYLVSRGLKLSKTHFVGHSLGSQSAGVAGYSLKSGRVSRITGLDPAFPLFDKVPLEQKLDPSDAEFVDVIHTDAGIFGFNRPVGHVDFFPNGGMSPQPGCELEVVIPQQELLNKCNKARRLAKTNPFVGSLRGPELNLKSFFSPSAPKRIRRSIFPMLKLLGIFKSQIREINTSIKTPQDLYNIMFREINPGQQRKFSFEVGRNNFLMNLFGRRDFLTINSE</sequence>
<dbReference type="GO" id="GO:0016042">
    <property type="term" value="P:lipid catabolic process"/>
    <property type="evidence" value="ECO:0007669"/>
    <property type="project" value="TreeGrafter"/>
</dbReference>
<feature type="domain" description="Lipase" evidence="5">
    <location>
        <begin position="40"/>
        <end position="263"/>
    </location>
</feature>
<protein>
    <recommendedName>
        <fullName evidence="5">Lipase domain-containing protein</fullName>
    </recommendedName>
</protein>
<evidence type="ECO:0000256" key="1">
    <source>
        <dbReference type="ARBA" id="ARBA00004613"/>
    </source>
</evidence>
<dbReference type="InterPro" id="IPR000734">
    <property type="entry name" value="TAG_lipase"/>
</dbReference>
<dbReference type="GO" id="GO:0017171">
    <property type="term" value="F:serine hydrolase activity"/>
    <property type="evidence" value="ECO:0007669"/>
    <property type="project" value="TreeGrafter"/>
</dbReference>
<dbReference type="AlphaFoldDB" id="A0A9P0TNU5"/>
<comment type="similarity">
    <text evidence="2 4">Belongs to the AB hydrolase superfamily. Lipase family.</text>
</comment>
<keyword evidence="7" id="KW-1185">Reference proteome</keyword>
<reference evidence="6" key="1">
    <citation type="submission" date="2022-05" db="EMBL/GenBank/DDBJ databases">
        <authorList>
            <person name="Okamura Y."/>
        </authorList>
    </citation>
    <scope>NUCLEOTIDE SEQUENCE</scope>
</reference>
<accession>A0A9P0TNU5</accession>
<dbReference type="PANTHER" id="PTHR11610">
    <property type="entry name" value="LIPASE"/>
    <property type="match status" value="1"/>
</dbReference>
<evidence type="ECO:0000256" key="2">
    <source>
        <dbReference type="ARBA" id="ARBA00010701"/>
    </source>
</evidence>
<dbReference type="GO" id="GO:0016298">
    <property type="term" value="F:lipase activity"/>
    <property type="evidence" value="ECO:0007669"/>
    <property type="project" value="InterPro"/>
</dbReference>
<dbReference type="InterPro" id="IPR013818">
    <property type="entry name" value="Lipase"/>
</dbReference>
<evidence type="ECO:0000313" key="7">
    <source>
        <dbReference type="Proteomes" id="UP001152562"/>
    </source>
</evidence>